<dbReference type="Proteomes" id="UP001596004">
    <property type="component" value="Unassembled WGS sequence"/>
</dbReference>
<organism evidence="2 3">
    <name type="scientific">Sphaerisporangium dianthi</name>
    <dbReference type="NCBI Taxonomy" id="1436120"/>
    <lineage>
        <taxon>Bacteria</taxon>
        <taxon>Bacillati</taxon>
        <taxon>Actinomycetota</taxon>
        <taxon>Actinomycetes</taxon>
        <taxon>Streptosporangiales</taxon>
        <taxon>Streptosporangiaceae</taxon>
        <taxon>Sphaerisporangium</taxon>
    </lineage>
</organism>
<sequence length="306" mass="32623">MIAGFWSGLSGRLADRTAAAVFSPAFAFWVAGLLAWYVSDPGRLAASAAEAARLPEVTLLGAVVLLLMVVAASGVLAEQLAPAALRLLQGHWPRPLTPLAGRLARRHRERQERLEERWQELYARVAAEAASPGDEDELLDVEQRLAAMPARPDLLLPTRLGNLLRAAETGVHDKYGMDAVRCWPALWLLLPEFTRTEVAGARKTLDAVAVWWIWSALLAVWTALTPWALPVAAVAAALSYAALLGAAARYGELVDAAFALHRGLLYEAVGRPVPGSPDAEVSCGKALTAALWRGPAGAGPPHAPPP</sequence>
<keyword evidence="1" id="KW-1133">Transmembrane helix</keyword>
<proteinExistence type="predicted"/>
<dbReference type="EMBL" id="JBHSFP010000064">
    <property type="protein sequence ID" value="MFC4536936.1"/>
    <property type="molecule type" value="Genomic_DNA"/>
</dbReference>
<feature type="transmembrane region" description="Helical" evidence="1">
    <location>
        <begin position="20"/>
        <end position="38"/>
    </location>
</feature>
<reference evidence="3" key="1">
    <citation type="journal article" date="2019" name="Int. J. Syst. Evol. Microbiol.">
        <title>The Global Catalogue of Microorganisms (GCM) 10K type strain sequencing project: providing services to taxonomists for standard genome sequencing and annotation.</title>
        <authorList>
            <consortium name="The Broad Institute Genomics Platform"/>
            <consortium name="The Broad Institute Genome Sequencing Center for Infectious Disease"/>
            <person name="Wu L."/>
            <person name="Ma J."/>
        </authorList>
    </citation>
    <scope>NUCLEOTIDE SEQUENCE [LARGE SCALE GENOMIC DNA]</scope>
    <source>
        <strain evidence="3">CGMCC 4.7132</strain>
    </source>
</reference>
<evidence type="ECO:0000256" key="1">
    <source>
        <dbReference type="SAM" id="Phobius"/>
    </source>
</evidence>
<keyword evidence="3" id="KW-1185">Reference proteome</keyword>
<feature type="transmembrane region" description="Helical" evidence="1">
    <location>
        <begin position="204"/>
        <end position="221"/>
    </location>
</feature>
<protein>
    <recommendedName>
        <fullName evidence="4">DUF4239 domain-containing protein</fullName>
    </recommendedName>
</protein>
<keyword evidence="1" id="KW-0812">Transmembrane</keyword>
<dbReference type="RefSeq" id="WP_380852329.1">
    <property type="nucleotide sequence ID" value="NZ_JBHSFP010000064.1"/>
</dbReference>
<evidence type="ECO:0008006" key="4">
    <source>
        <dbReference type="Google" id="ProtNLM"/>
    </source>
</evidence>
<keyword evidence="1" id="KW-0472">Membrane</keyword>
<feature type="transmembrane region" description="Helical" evidence="1">
    <location>
        <begin position="227"/>
        <end position="248"/>
    </location>
</feature>
<gene>
    <name evidence="2" type="ORF">ACFO60_39715</name>
</gene>
<comment type="caution">
    <text evidence="2">The sequence shown here is derived from an EMBL/GenBank/DDBJ whole genome shotgun (WGS) entry which is preliminary data.</text>
</comment>
<evidence type="ECO:0000313" key="2">
    <source>
        <dbReference type="EMBL" id="MFC4536936.1"/>
    </source>
</evidence>
<accession>A0ABV9CUH7</accession>
<evidence type="ECO:0000313" key="3">
    <source>
        <dbReference type="Proteomes" id="UP001596004"/>
    </source>
</evidence>
<feature type="transmembrane region" description="Helical" evidence="1">
    <location>
        <begin position="58"/>
        <end position="77"/>
    </location>
</feature>
<name>A0ABV9CUH7_9ACTN</name>